<dbReference type="EMBL" id="JAGETV010000002">
    <property type="protein sequence ID" value="MBO1926182.1"/>
    <property type="molecule type" value="Genomic_DNA"/>
</dbReference>
<name>A0ABS3Q1I1_9GAMM</name>
<organism evidence="2 3">
    <name type="scientific">Thiomicrorhabdus marina</name>
    <dbReference type="NCBI Taxonomy" id="2818442"/>
    <lineage>
        <taxon>Bacteria</taxon>
        <taxon>Pseudomonadati</taxon>
        <taxon>Pseudomonadota</taxon>
        <taxon>Gammaproteobacteria</taxon>
        <taxon>Thiotrichales</taxon>
        <taxon>Piscirickettsiaceae</taxon>
        <taxon>Thiomicrorhabdus</taxon>
    </lineage>
</organism>
<sequence length="185" mass="20631">MAMRTGLVLAAALMMSVNTASASSPKEIYDWTAKLQGDWKLAPADMQVGGATKKGPAAKMLGTDQTAMKFHVTGRGSAVQEILLPGTKKEMMTMYHCYDKTCSWVKATHYCAKKNQPEFKSNVKSSSAQKIAFDCDMNTELCNSDDGHVHGIEHEFLENDVLQTTYTIWENGFEQKKSIYRFVKK</sequence>
<evidence type="ECO:0000313" key="2">
    <source>
        <dbReference type="EMBL" id="MBO1926182.1"/>
    </source>
</evidence>
<reference evidence="2 3" key="1">
    <citation type="submission" date="2021-03" db="EMBL/GenBank/DDBJ databases">
        <title>Thiomicrorhabdus sp.nov.,novel sulfur-oxidizing bacteria isolated from coastal sediment.</title>
        <authorList>
            <person name="Liu X."/>
        </authorList>
    </citation>
    <scope>NUCLEOTIDE SEQUENCE [LARGE SCALE GENOMIC DNA]</scope>
    <source>
        <strain evidence="2 3">6S2-11</strain>
    </source>
</reference>
<evidence type="ECO:0000256" key="1">
    <source>
        <dbReference type="SAM" id="SignalP"/>
    </source>
</evidence>
<comment type="caution">
    <text evidence="2">The sequence shown here is derived from an EMBL/GenBank/DDBJ whole genome shotgun (WGS) entry which is preliminary data.</text>
</comment>
<accession>A0ABS3Q1I1</accession>
<keyword evidence="1" id="KW-0732">Signal</keyword>
<gene>
    <name evidence="2" type="ORF">J3998_01225</name>
</gene>
<feature type="chain" id="PRO_5046188653" description="DUF1579 domain-containing protein" evidence="1">
    <location>
        <begin position="23"/>
        <end position="185"/>
    </location>
</feature>
<proteinExistence type="predicted"/>
<evidence type="ECO:0008006" key="4">
    <source>
        <dbReference type="Google" id="ProtNLM"/>
    </source>
</evidence>
<dbReference type="RefSeq" id="WP_208146651.1">
    <property type="nucleotide sequence ID" value="NZ_JAGETV010000002.1"/>
</dbReference>
<keyword evidence="3" id="KW-1185">Reference proteome</keyword>
<protein>
    <recommendedName>
        <fullName evidence="4">DUF1579 domain-containing protein</fullName>
    </recommendedName>
</protein>
<dbReference type="Proteomes" id="UP000664835">
    <property type="component" value="Unassembled WGS sequence"/>
</dbReference>
<evidence type="ECO:0000313" key="3">
    <source>
        <dbReference type="Proteomes" id="UP000664835"/>
    </source>
</evidence>
<feature type="signal peptide" evidence="1">
    <location>
        <begin position="1"/>
        <end position="22"/>
    </location>
</feature>